<evidence type="ECO:0000313" key="1">
    <source>
        <dbReference type="EMBL" id="GAH80071.1"/>
    </source>
</evidence>
<accession>X1ICE7</accession>
<protein>
    <submittedName>
        <fullName evidence="1">Uncharacterized protein</fullName>
    </submittedName>
</protein>
<dbReference type="AlphaFoldDB" id="X1ICE7"/>
<reference evidence="1" key="1">
    <citation type="journal article" date="2014" name="Front. Microbiol.">
        <title>High frequency of phylogenetically diverse reductive dehalogenase-homologous genes in deep subseafloor sedimentary metagenomes.</title>
        <authorList>
            <person name="Kawai M."/>
            <person name="Futagami T."/>
            <person name="Toyoda A."/>
            <person name="Takaki Y."/>
            <person name="Nishi S."/>
            <person name="Hori S."/>
            <person name="Arai W."/>
            <person name="Tsubouchi T."/>
            <person name="Morono Y."/>
            <person name="Uchiyama I."/>
            <person name="Ito T."/>
            <person name="Fujiyama A."/>
            <person name="Inagaki F."/>
            <person name="Takami H."/>
        </authorList>
    </citation>
    <scope>NUCLEOTIDE SEQUENCE</scope>
    <source>
        <strain evidence="1">Expedition CK06-06</strain>
    </source>
</reference>
<feature type="non-terminal residue" evidence="1">
    <location>
        <position position="101"/>
    </location>
</feature>
<name>X1ICE7_9ZZZZ</name>
<gene>
    <name evidence="1" type="ORF">S03H2_62834</name>
</gene>
<organism evidence="1">
    <name type="scientific">marine sediment metagenome</name>
    <dbReference type="NCBI Taxonomy" id="412755"/>
    <lineage>
        <taxon>unclassified sequences</taxon>
        <taxon>metagenomes</taxon>
        <taxon>ecological metagenomes</taxon>
    </lineage>
</organism>
<dbReference type="InterPro" id="IPR036397">
    <property type="entry name" value="RNaseH_sf"/>
</dbReference>
<sequence length="101" mass="11660">MSAEPRVLPEEERHLSFLGREKILPRKTAENPEDIIFFDLETQKSAEQVGGWDNKRAMRVSVAVTYNLRKGRFDVFTEDKIGDLLQELLVADLIIGFNIKR</sequence>
<comment type="caution">
    <text evidence="1">The sequence shown here is derived from an EMBL/GenBank/DDBJ whole genome shotgun (WGS) entry which is preliminary data.</text>
</comment>
<dbReference type="GO" id="GO:0003676">
    <property type="term" value="F:nucleic acid binding"/>
    <property type="evidence" value="ECO:0007669"/>
    <property type="project" value="InterPro"/>
</dbReference>
<dbReference type="Gene3D" id="3.30.420.10">
    <property type="entry name" value="Ribonuclease H-like superfamily/Ribonuclease H"/>
    <property type="match status" value="1"/>
</dbReference>
<dbReference type="EMBL" id="BARU01040664">
    <property type="protein sequence ID" value="GAH80071.1"/>
    <property type="molecule type" value="Genomic_DNA"/>
</dbReference>
<proteinExistence type="predicted"/>